<keyword evidence="2" id="KW-0472">Membrane</keyword>
<name>A0A9D2B0T0_9GAMM</name>
<evidence type="ECO:0000313" key="3">
    <source>
        <dbReference type="EMBL" id="HIX56261.1"/>
    </source>
</evidence>
<dbReference type="Proteomes" id="UP000886829">
    <property type="component" value="Unassembled WGS sequence"/>
</dbReference>
<reference evidence="3" key="2">
    <citation type="submission" date="2021-04" db="EMBL/GenBank/DDBJ databases">
        <authorList>
            <person name="Gilroy R."/>
        </authorList>
    </citation>
    <scope>NUCLEOTIDE SEQUENCE</scope>
    <source>
        <strain evidence="3">USASDec5-558</strain>
    </source>
</reference>
<feature type="transmembrane region" description="Helical" evidence="2">
    <location>
        <begin position="385"/>
        <end position="408"/>
    </location>
</feature>
<keyword evidence="2" id="KW-0812">Transmembrane</keyword>
<feature type="transmembrane region" description="Helical" evidence="2">
    <location>
        <begin position="37"/>
        <end position="59"/>
    </location>
</feature>
<dbReference type="AlphaFoldDB" id="A0A9D2B0T0"/>
<feature type="transmembrane region" description="Helical" evidence="2">
    <location>
        <begin position="284"/>
        <end position="303"/>
    </location>
</feature>
<feature type="transmembrane region" description="Helical" evidence="2">
    <location>
        <begin position="197"/>
        <end position="219"/>
    </location>
</feature>
<dbReference type="GO" id="GO:0006814">
    <property type="term" value="P:sodium ion transport"/>
    <property type="evidence" value="ECO:0007669"/>
    <property type="project" value="InterPro"/>
</dbReference>
<dbReference type="PANTHER" id="PTHR11328">
    <property type="entry name" value="MAJOR FACILITATOR SUPERFAMILY DOMAIN-CONTAINING PROTEIN"/>
    <property type="match status" value="1"/>
</dbReference>
<accession>A0A9D2B0T0</accession>
<dbReference type="Pfam" id="PF13347">
    <property type="entry name" value="MFS_2"/>
    <property type="match status" value="1"/>
</dbReference>
<gene>
    <name evidence="3" type="ORF">H9850_02160</name>
</gene>
<feature type="transmembrane region" description="Helical" evidence="2">
    <location>
        <begin position="99"/>
        <end position="121"/>
    </location>
</feature>
<dbReference type="GO" id="GO:0008643">
    <property type="term" value="P:carbohydrate transport"/>
    <property type="evidence" value="ECO:0007669"/>
    <property type="project" value="InterPro"/>
</dbReference>
<protein>
    <submittedName>
        <fullName evidence="3">Glycoside-pentoside-hexuronide (GPH):cation symporter</fullName>
    </submittedName>
</protein>
<proteinExistence type="inferred from homology"/>
<dbReference type="GO" id="GO:0015293">
    <property type="term" value="F:symporter activity"/>
    <property type="evidence" value="ECO:0007669"/>
    <property type="project" value="InterPro"/>
</dbReference>
<organism evidence="3 4">
    <name type="scientific">Candidatus Anaerobiospirillum pullistercoris</name>
    <dbReference type="NCBI Taxonomy" id="2838452"/>
    <lineage>
        <taxon>Bacteria</taxon>
        <taxon>Pseudomonadati</taxon>
        <taxon>Pseudomonadota</taxon>
        <taxon>Gammaproteobacteria</taxon>
        <taxon>Aeromonadales</taxon>
        <taxon>Succinivibrionaceae</taxon>
        <taxon>Anaerobiospirillum</taxon>
    </lineage>
</organism>
<dbReference type="InterPro" id="IPR039672">
    <property type="entry name" value="MFS_2"/>
</dbReference>
<feature type="transmembrane region" description="Helical" evidence="2">
    <location>
        <begin position="172"/>
        <end position="191"/>
    </location>
</feature>
<feature type="transmembrane region" description="Helical" evidence="2">
    <location>
        <begin position="420"/>
        <end position="446"/>
    </location>
</feature>
<dbReference type="SUPFAM" id="SSF103473">
    <property type="entry name" value="MFS general substrate transporter"/>
    <property type="match status" value="1"/>
</dbReference>
<feature type="transmembrane region" description="Helical" evidence="2">
    <location>
        <begin position="127"/>
        <end position="151"/>
    </location>
</feature>
<dbReference type="Gene3D" id="1.20.1250.20">
    <property type="entry name" value="MFS general substrate transporter like domains"/>
    <property type="match status" value="2"/>
</dbReference>
<dbReference type="PANTHER" id="PTHR11328:SF24">
    <property type="entry name" value="MAJOR FACILITATOR SUPERFAMILY (MFS) PROFILE DOMAIN-CONTAINING PROTEIN"/>
    <property type="match status" value="1"/>
</dbReference>
<dbReference type="InterPro" id="IPR036259">
    <property type="entry name" value="MFS_trans_sf"/>
</dbReference>
<dbReference type="CDD" id="cd17332">
    <property type="entry name" value="MFS_MelB_like"/>
    <property type="match status" value="1"/>
</dbReference>
<feature type="transmembrane region" description="Helical" evidence="2">
    <location>
        <begin position="243"/>
        <end position="264"/>
    </location>
</feature>
<feature type="transmembrane region" description="Helical" evidence="2">
    <location>
        <begin position="315"/>
        <end position="334"/>
    </location>
</feature>
<feature type="transmembrane region" description="Helical" evidence="2">
    <location>
        <begin position="340"/>
        <end position="364"/>
    </location>
</feature>
<evidence type="ECO:0000256" key="2">
    <source>
        <dbReference type="SAM" id="Phobius"/>
    </source>
</evidence>
<evidence type="ECO:0000256" key="1">
    <source>
        <dbReference type="ARBA" id="ARBA00009617"/>
    </source>
</evidence>
<comment type="similarity">
    <text evidence="1">Belongs to the sodium:galactoside symporter (TC 2.A.2) family.</text>
</comment>
<keyword evidence="2" id="KW-1133">Transmembrane helix</keyword>
<comment type="caution">
    <text evidence="3">The sequence shown here is derived from an EMBL/GenBank/DDBJ whole genome shotgun (WGS) entry which is preliminary data.</text>
</comment>
<reference evidence="3" key="1">
    <citation type="journal article" date="2021" name="PeerJ">
        <title>Extensive microbial diversity within the chicken gut microbiome revealed by metagenomics and culture.</title>
        <authorList>
            <person name="Gilroy R."/>
            <person name="Ravi A."/>
            <person name="Getino M."/>
            <person name="Pursley I."/>
            <person name="Horton D.L."/>
            <person name="Alikhan N.F."/>
            <person name="Baker D."/>
            <person name="Gharbi K."/>
            <person name="Hall N."/>
            <person name="Watson M."/>
            <person name="Adriaenssens E.M."/>
            <person name="Foster-Nyarko E."/>
            <person name="Jarju S."/>
            <person name="Secka A."/>
            <person name="Antonio M."/>
            <person name="Oren A."/>
            <person name="Chaudhuri R.R."/>
            <person name="La Ragione R."/>
            <person name="Hildebrand F."/>
            <person name="Pallen M.J."/>
        </authorList>
    </citation>
    <scope>NUCLEOTIDE SEQUENCE</scope>
    <source>
        <strain evidence="3">USASDec5-558</strain>
    </source>
</reference>
<dbReference type="EMBL" id="DXEV01000040">
    <property type="protein sequence ID" value="HIX56261.1"/>
    <property type="molecule type" value="Genomic_DNA"/>
</dbReference>
<dbReference type="GO" id="GO:0005886">
    <property type="term" value="C:plasma membrane"/>
    <property type="evidence" value="ECO:0007669"/>
    <property type="project" value="TreeGrafter"/>
</dbReference>
<dbReference type="InterPro" id="IPR001927">
    <property type="entry name" value="Na/Gal_symport"/>
</dbReference>
<dbReference type="NCBIfam" id="TIGR00792">
    <property type="entry name" value="gph"/>
    <property type="match status" value="1"/>
</dbReference>
<evidence type="ECO:0000313" key="4">
    <source>
        <dbReference type="Proteomes" id="UP000886829"/>
    </source>
</evidence>
<sequence length="466" mass="51061">MATLDFTGASSTITNPTNASNVRIGILEKVGFGLGDFASNLTFGFINLFLLFFFTNVYGLGAADAALIFMLARVLDGVYNLILGQLIDLTHTRFGKLRPYILFGAIPVGVLAILCFTNFSLSSEAKFYYALCSYTGYCLIYSTVNTPYSGLNTIITQDAASRSSLSAFRLSFAYTGYLLVSTCASLIIAQFDSAEDSYFYAIAIFAILAIILFFGCFALTHERVQKELSPEDRKLKLSDIKNVIFKNGPLLQLSLFTLALYQVYTMWMSIAIYYLNYVMAAPEFISVFFLIQALTAIISAIVADPLLRALDKKPTIFMAMTLGVAAALCQYFFIDPQNKVAVMICVIGINAALTIGLVAMWAMLADTVEYAQFKFGIRKEGLIYGFFNCITRVAMAIGGALAAMALALTHYDANNVTPEAIAGINILMTLACAGFFALAALLIAFYPINRSFYQQMITTLQERTSS</sequence>